<accession>A0A192A6U7</accession>
<organism evidence="1 2">
    <name type="scientific">Ralstonia insidiosa</name>
    <dbReference type="NCBI Taxonomy" id="190721"/>
    <lineage>
        <taxon>Bacteria</taxon>
        <taxon>Pseudomonadati</taxon>
        <taxon>Pseudomonadota</taxon>
        <taxon>Betaproteobacteria</taxon>
        <taxon>Burkholderiales</taxon>
        <taxon>Burkholderiaceae</taxon>
        <taxon>Ralstonia</taxon>
    </lineage>
</organism>
<reference evidence="2" key="1">
    <citation type="submission" date="2016-06" db="EMBL/GenBank/DDBJ databases">
        <authorList>
            <person name="Xu Y."/>
            <person name="Nagy A."/>
            <person name="Yan X."/>
            <person name="Kim S.W."/>
            <person name="Haley B."/>
            <person name="Liu N.T."/>
            <person name="Nou X."/>
        </authorList>
    </citation>
    <scope>NUCLEOTIDE SEQUENCE [LARGE SCALE GENOMIC DNA]</scope>
    <source>
        <strain evidence="2">ATCC 49129</strain>
    </source>
</reference>
<dbReference type="Proteomes" id="UP000078572">
    <property type="component" value="Chromosome 2"/>
</dbReference>
<name>A0A192A6U7_9RALS</name>
<evidence type="ECO:0000313" key="2">
    <source>
        <dbReference type="Proteomes" id="UP000078572"/>
    </source>
</evidence>
<dbReference type="AlphaFoldDB" id="A0A192A6U7"/>
<gene>
    <name evidence="1" type="ORF">A9Y76_26820</name>
</gene>
<proteinExistence type="predicted"/>
<evidence type="ECO:0000313" key="1">
    <source>
        <dbReference type="EMBL" id="ANJ76063.1"/>
    </source>
</evidence>
<keyword evidence="2" id="KW-1185">Reference proteome</keyword>
<dbReference type="EMBL" id="CP016023">
    <property type="protein sequence ID" value="ANJ76063.1"/>
    <property type="molecule type" value="Genomic_DNA"/>
</dbReference>
<sequence length="59" mass="6591">MPFLVKRGVAQRFSVALERQPLQQNPAPSLQETGAMPLITLVLIARIDRAMPIQEFAQC</sequence>
<protein>
    <submittedName>
        <fullName evidence="1">Uncharacterized protein</fullName>
    </submittedName>
</protein>